<comment type="caution">
    <text evidence="2">The sequence shown here is derived from an EMBL/GenBank/DDBJ whole genome shotgun (WGS) entry which is preliminary data.</text>
</comment>
<name>A0A4R0XTH0_9MOLU</name>
<feature type="signal peptide" evidence="1">
    <location>
        <begin position="1"/>
        <end position="26"/>
    </location>
</feature>
<dbReference type="AlphaFoldDB" id="A0A4R0XTH0"/>
<organism evidence="2 3">
    <name type="scientific">Mycoplasma todarodis</name>
    <dbReference type="NCBI Taxonomy" id="1937191"/>
    <lineage>
        <taxon>Bacteria</taxon>
        <taxon>Bacillati</taxon>
        <taxon>Mycoplasmatota</taxon>
        <taxon>Mollicutes</taxon>
        <taxon>Mycoplasmataceae</taxon>
        <taxon>Mycoplasma</taxon>
    </lineage>
</organism>
<proteinExistence type="predicted"/>
<dbReference type="Proteomes" id="UP000291072">
    <property type="component" value="Unassembled WGS sequence"/>
</dbReference>
<sequence>MTKKTKQISMGTVAAVLTITVPTVMAVSCGSNDRDISSFYKFKRTEINIYGTLAPLPQRTFDPQYISGNGVNEDYGSSARSLPLLRTKATGDNIAIPNTDVTKTNPKDQIKWKEQQKEQYEFQGAKAIFGSMDGKTWKEVKPSDIKNGAVTVSGQKDFKGYQYYKFQIRKTKWTTIDNEESKYTLSARDYYYGMMRSLASARSVRNDGTLNGNKIPGLPKFSSSLSDTNDRTLNNTNGYLLDLFGVDVKKTIEDGEKLGKDNDEFVVSLTKPSAIILDSLFANNSYFTPAPSQKIVELAHGSKKPEVKYGISTYGKDGDQFSGIKDILHVSPYFYTKYSFLSGYVMVKNKHYWDKDFVNDKERITKYTYHITPEGADAQAEALSRKTGYENGLESILDKKAWANPDVQNKIRINADKYGARLSKVFKVGLQNKLLWNPTMPKDLETKYSSKGIEAMYGKDIKTREQSLTKPEALNGFFNGTGMEVRKAMDAAYNWYAGSVAVSGTTQKIALLSPLAPEQKTTVTRKGNDGLTIWDLIVENNEHPRGKGNTVVDDSIWAKPTIVPSYFEMKDRYNKEKNQIEASKSPAFSLAKDLFAKVAKEIGASKSNPAIIPLQTWGAADKAKDSSETVKQWETMIKVFNLAGDGAVKFEKVTPSTWSTHLNAFQRNQAEFEYAAWSPDYPAAASSLQGITTIERTGIIAGQMLDMLNPNKQPELAKLAKQYNINEATLKTLNANDIYKMSQNNTEDLAPEKVKLMNAAKKITSDGYLLKATDDAFMKETVTYLQDHAVYYRPIISEKYTSIVPDREMGGTTVEVYKKWLHKRMLKSGTGFLQDFSADLD</sequence>
<evidence type="ECO:0008006" key="4">
    <source>
        <dbReference type="Google" id="ProtNLM"/>
    </source>
</evidence>
<reference evidence="2 3" key="1">
    <citation type="submission" date="2018-02" db="EMBL/GenBank/DDBJ databases">
        <title>Mycoplasma marinum and Mycoplasma todarodis sp. nov., moderately halophilic and psychrotolerant mycoplasmas isolated from cephalopods.</title>
        <authorList>
            <person name="Viver T."/>
        </authorList>
    </citation>
    <scope>NUCLEOTIDE SEQUENCE [LARGE SCALE GENOMIC DNA]</scope>
    <source>
        <strain evidence="2 3">5H</strain>
    </source>
</reference>
<protein>
    <recommendedName>
        <fullName evidence="4">Solute-binding protein family 5 domain-containing protein</fullName>
    </recommendedName>
</protein>
<gene>
    <name evidence="2" type="ORF">C4B25_02695</name>
</gene>
<keyword evidence="1" id="KW-0732">Signal</keyword>
<dbReference type="NCBIfam" id="NF045850">
    <property type="entry name" value="ABC_Mplas_LP"/>
    <property type="match status" value="1"/>
</dbReference>
<evidence type="ECO:0000313" key="3">
    <source>
        <dbReference type="Proteomes" id="UP000291072"/>
    </source>
</evidence>
<dbReference type="RefSeq" id="WP_131613519.1">
    <property type="nucleotide sequence ID" value="NZ_PSZP01000018.1"/>
</dbReference>
<evidence type="ECO:0000256" key="1">
    <source>
        <dbReference type="SAM" id="SignalP"/>
    </source>
</evidence>
<accession>A0A4R0XTH0</accession>
<dbReference type="OrthoDB" id="395154at2"/>
<keyword evidence="3" id="KW-1185">Reference proteome</keyword>
<evidence type="ECO:0000313" key="2">
    <source>
        <dbReference type="EMBL" id="TCG10929.1"/>
    </source>
</evidence>
<dbReference type="Gene3D" id="3.40.190.10">
    <property type="entry name" value="Periplasmic binding protein-like II"/>
    <property type="match status" value="1"/>
</dbReference>
<dbReference type="EMBL" id="PSZP01000018">
    <property type="protein sequence ID" value="TCG10929.1"/>
    <property type="molecule type" value="Genomic_DNA"/>
</dbReference>
<feature type="chain" id="PRO_5020500914" description="Solute-binding protein family 5 domain-containing protein" evidence="1">
    <location>
        <begin position="27"/>
        <end position="841"/>
    </location>
</feature>
<dbReference type="PROSITE" id="PS51257">
    <property type="entry name" value="PROKAR_LIPOPROTEIN"/>
    <property type="match status" value="1"/>
</dbReference>